<dbReference type="Gene3D" id="3.40.50.10140">
    <property type="entry name" value="Toll/interleukin-1 receptor homology (TIR) domain"/>
    <property type="match status" value="1"/>
</dbReference>
<proteinExistence type="predicted"/>
<sequence>MAQSNDISLDFNVIYNRALSPLSINDDETLSLKFTEFLVEKLKGWNFERGYYGDRDAVPGSNIFNTLNANVRNSSKTIVVITPGFLKNCWSKYQHQNAFKFLLDKDNSDCLVPIALDVQPDQVPQELNIQTKIYFSKTSYGYQESNKEWDKLRMAFDKTYRPENRVHSMPHTQAEYKETEYSTSTMQEMQLEEVTMDFSPAVTHVVITQDFSSMTIPSAPLVSLPPVRPPSHVSPPSNLKTDNSNIKAPEVEEKVTSTVSYTSQYSLSKDMDIETDQFVQKQVPHLSTDISHGQTAPPKSSNLSQVLDQSQGNLSDERKLEASQSSGKDFTDARTKIIEDEINIDKSVLPDITTDHTSNDSTSTVRKTMSKAEDTSSLYQSESELQLNVTSSLSLDSLNQDSTMSSGYTSYTSPVKEEVMMRQEQDVTEIQKVIYKRQEPDGSDDLKLGATAKSVQEISNQSTHQDGNDVKHISECRSNKNSKMGTETDKFSNNIAYDGDTVAARCQQHMRSLPAQMTATVDDFSLGQNRGAQSERRASSASMFGFGRGQRDQNNGWFNYAMRILSRPELAFN</sequence>
<dbReference type="SMART" id="SM00255">
    <property type="entry name" value="TIR"/>
    <property type="match status" value="1"/>
</dbReference>
<dbReference type="Proteomes" id="UP001164746">
    <property type="component" value="Chromosome 12"/>
</dbReference>
<name>A0ABY7FFB1_MYAAR</name>
<dbReference type="InterPro" id="IPR000157">
    <property type="entry name" value="TIR_dom"/>
</dbReference>
<dbReference type="PANTHER" id="PTHR16253:SF0">
    <property type="entry name" value="TETRATRICOPEPTIDE REPEAT PROTEIN 22"/>
    <property type="match status" value="1"/>
</dbReference>
<feature type="compositionally biased region" description="Polar residues" evidence="1">
    <location>
        <begin position="288"/>
        <end position="314"/>
    </location>
</feature>
<accession>A0ABY7FFB1</accession>
<reference evidence="3" key="1">
    <citation type="submission" date="2022-11" db="EMBL/GenBank/DDBJ databases">
        <title>Centuries of genome instability and evolution in soft-shell clam transmissible cancer (bioRxiv).</title>
        <authorList>
            <person name="Hart S.F.M."/>
            <person name="Yonemitsu M.A."/>
            <person name="Giersch R.M."/>
            <person name="Beal B.F."/>
            <person name="Arriagada G."/>
            <person name="Davis B.W."/>
            <person name="Ostrander E.A."/>
            <person name="Goff S.P."/>
            <person name="Metzger M.J."/>
        </authorList>
    </citation>
    <scope>NUCLEOTIDE SEQUENCE</scope>
    <source>
        <strain evidence="3">MELC-2E11</strain>
        <tissue evidence="3">Siphon/mantle</tissue>
    </source>
</reference>
<dbReference type="EMBL" id="CP111023">
    <property type="protein sequence ID" value="WAR20845.1"/>
    <property type="molecule type" value="Genomic_DNA"/>
</dbReference>
<dbReference type="PANTHER" id="PTHR16253">
    <property type="entry name" value="TETRATRICOPEPTIDE REPEAT PROTEIN 22"/>
    <property type="match status" value="1"/>
</dbReference>
<feature type="domain" description="TIR" evidence="2">
    <location>
        <begin position="7"/>
        <end position="156"/>
    </location>
</feature>
<protein>
    <recommendedName>
        <fullName evidence="2">TIR domain-containing protein</fullName>
    </recommendedName>
</protein>
<evidence type="ECO:0000313" key="4">
    <source>
        <dbReference type="Proteomes" id="UP001164746"/>
    </source>
</evidence>
<feature type="region of interest" description="Disordered" evidence="1">
    <location>
        <begin position="288"/>
        <end position="332"/>
    </location>
</feature>
<dbReference type="SUPFAM" id="SSF52200">
    <property type="entry name" value="Toll/Interleukin receptor TIR domain"/>
    <property type="match status" value="1"/>
</dbReference>
<feature type="region of interest" description="Disordered" evidence="1">
    <location>
        <begin position="227"/>
        <end position="258"/>
    </location>
</feature>
<evidence type="ECO:0000256" key="1">
    <source>
        <dbReference type="SAM" id="MobiDB-lite"/>
    </source>
</evidence>
<organism evidence="3 4">
    <name type="scientific">Mya arenaria</name>
    <name type="common">Soft-shell clam</name>
    <dbReference type="NCBI Taxonomy" id="6604"/>
    <lineage>
        <taxon>Eukaryota</taxon>
        <taxon>Metazoa</taxon>
        <taxon>Spiralia</taxon>
        <taxon>Lophotrochozoa</taxon>
        <taxon>Mollusca</taxon>
        <taxon>Bivalvia</taxon>
        <taxon>Autobranchia</taxon>
        <taxon>Heteroconchia</taxon>
        <taxon>Euheterodonta</taxon>
        <taxon>Imparidentia</taxon>
        <taxon>Neoheterodontei</taxon>
        <taxon>Myida</taxon>
        <taxon>Myoidea</taxon>
        <taxon>Myidae</taxon>
        <taxon>Mya</taxon>
    </lineage>
</organism>
<feature type="region of interest" description="Disordered" evidence="1">
    <location>
        <begin position="528"/>
        <end position="547"/>
    </location>
</feature>
<evidence type="ECO:0000313" key="3">
    <source>
        <dbReference type="EMBL" id="WAR20845.1"/>
    </source>
</evidence>
<dbReference type="InterPro" id="IPR042342">
    <property type="entry name" value="TTC22"/>
</dbReference>
<dbReference type="InterPro" id="IPR035897">
    <property type="entry name" value="Toll_tir_struct_dom_sf"/>
</dbReference>
<dbReference type="PROSITE" id="PS50104">
    <property type="entry name" value="TIR"/>
    <property type="match status" value="1"/>
</dbReference>
<gene>
    <name evidence="3" type="ORF">MAR_014819</name>
</gene>
<keyword evidence="4" id="KW-1185">Reference proteome</keyword>
<dbReference type="Pfam" id="PF13676">
    <property type="entry name" value="TIR_2"/>
    <property type="match status" value="1"/>
</dbReference>
<evidence type="ECO:0000259" key="2">
    <source>
        <dbReference type="PROSITE" id="PS50104"/>
    </source>
</evidence>